<dbReference type="EMBL" id="JDVG02000119">
    <property type="protein sequence ID" value="KFB74017.1"/>
    <property type="molecule type" value="Genomic_DNA"/>
</dbReference>
<comment type="caution">
    <text evidence="1">The sequence shown here is derived from an EMBL/GenBank/DDBJ whole genome shotgun (WGS) entry which is preliminary data.</text>
</comment>
<accession>A0A080LYM7</accession>
<evidence type="ECO:0000313" key="1">
    <source>
        <dbReference type="EMBL" id="KFB74017.1"/>
    </source>
</evidence>
<protein>
    <submittedName>
        <fullName evidence="1">Uncharacterized protein</fullName>
    </submittedName>
</protein>
<evidence type="ECO:0000313" key="2">
    <source>
        <dbReference type="Proteomes" id="UP000020077"/>
    </source>
</evidence>
<proteinExistence type="predicted"/>
<dbReference type="Proteomes" id="UP000020077">
    <property type="component" value="Unassembled WGS sequence"/>
</dbReference>
<name>A0A080LYM7_9PROT</name>
<reference evidence="1 2" key="1">
    <citation type="submission" date="2014-02" db="EMBL/GenBank/DDBJ databases">
        <title>Expanding our view of genomic diversity in Candidatus Accumulibacter clades.</title>
        <authorList>
            <person name="Skennerton C.T."/>
            <person name="Barr J.J."/>
            <person name="Slater F.R."/>
            <person name="Bond P.L."/>
            <person name="Tyson G.W."/>
        </authorList>
    </citation>
    <scope>NUCLEOTIDE SEQUENCE [LARGE SCALE GENOMIC DNA]</scope>
    <source>
        <strain evidence="2">BA-91</strain>
    </source>
</reference>
<organism evidence="1 2">
    <name type="scientific">Candidatus Accumulibacter phosphatis</name>
    <dbReference type="NCBI Taxonomy" id="327160"/>
    <lineage>
        <taxon>Bacteria</taxon>
        <taxon>Pseudomonadati</taxon>
        <taxon>Pseudomonadota</taxon>
        <taxon>Betaproteobacteria</taxon>
        <taxon>Candidatus Accumulibacter</taxon>
    </lineage>
</organism>
<gene>
    <name evidence="1" type="ORF">AW09_000694</name>
</gene>
<dbReference type="AlphaFoldDB" id="A0A080LYM7"/>
<sequence>MSVPSVTLASDSVRPLGTVIALEPTTFVLLIVPPVAVTGAWTSHSPETVIVPPLNCTGILVSRLRTLMLPELIDRTAPGSASTITSSFAVGSRPSSQLAGLFQSPPERFTHSIVAGTISK</sequence>